<sequence>MKILNWVQRRLNGDMAARNKTRFQLILGFDTATSNASTNDLKQKYDRLQRSSGLIISRGKDVCLDDNSELLLHKKIYPQSSSSTLSIMRYLENRHMPKSDNEDEVNEKATEGSKWVKTDSEYIVLEI</sequence>
<gene>
    <name evidence="3" type="ORF">CK203_013481</name>
</gene>
<evidence type="ECO:0000313" key="3">
    <source>
        <dbReference type="EMBL" id="RVX05554.1"/>
    </source>
</evidence>
<name>A0A438J9B9_VITVI</name>
<evidence type="ECO:0000256" key="2">
    <source>
        <dbReference type="ARBA" id="ARBA00024198"/>
    </source>
</evidence>
<dbReference type="PANTHER" id="PTHR34045">
    <property type="entry name" value="OS03G0406300 PROTEIN"/>
    <property type="match status" value="1"/>
</dbReference>
<evidence type="ECO:0000256" key="1">
    <source>
        <dbReference type="ARBA" id="ARBA00022604"/>
    </source>
</evidence>
<keyword evidence="1" id="KW-0341">Growth regulation</keyword>
<proteinExistence type="inferred from homology"/>
<evidence type="ECO:0000313" key="4">
    <source>
        <dbReference type="Proteomes" id="UP000288805"/>
    </source>
</evidence>
<protein>
    <submittedName>
        <fullName evidence="3">Uncharacterized protein</fullName>
    </submittedName>
</protein>
<dbReference type="AlphaFoldDB" id="A0A438J9B9"/>
<dbReference type="GO" id="GO:0040008">
    <property type="term" value="P:regulation of growth"/>
    <property type="evidence" value="ECO:0007669"/>
    <property type="project" value="InterPro"/>
</dbReference>
<dbReference type="EMBL" id="QGNW01000056">
    <property type="protein sequence ID" value="RVX05554.1"/>
    <property type="molecule type" value="Genomic_DNA"/>
</dbReference>
<accession>A0A438J9B9</accession>
<reference evidence="3 4" key="1">
    <citation type="journal article" date="2018" name="PLoS Genet.">
        <title>Population sequencing reveals clonal diversity and ancestral inbreeding in the grapevine cultivar Chardonnay.</title>
        <authorList>
            <person name="Roach M.J."/>
            <person name="Johnson D.L."/>
            <person name="Bohlmann J."/>
            <person name="van Vuuren H.J."/>
            <person name="Jones S.J."/>
            <person name="Pretorius I.S."/>
            <person name="Schmidt S.A."/>
            <person name="Borneman A.R."/>
        </authorList>
    </citation>
    <scope>NUCLEOTIDE SEQUENCE [LARGE SCALE GENOMIC DNA]</scope>
    <source>
        <strain evidence="4">cv. Chardonnay</strain>
        <tissue evidence="3">Leaf</tissue>
    </source>
</reference>
<dbReference type="GO" id="GO:0009630">
    <property type="term" value="P:gravitropism"/>
    <property type="evidence" value="ECO:0007669"/>
    <property type="project" value="InterPro"/>
</dbReference>
<dbReference type="InterPro" id="IPR044683">
    <property type="entry name" value="LAZY"/>
</dbReference>
<dbReference type="PANTHER" id="PTHR34045:SF11">
    <property type="entry name" value="PH DOMAIN-CONTAINING PROTEIN"/>
    <property type="match status" value="1"/>
</dbReference>
<dbReference type="Proteomes" id="UP000288805">
    <property type="component" value="Unassembled WGS sequence"/>
</dbReference>
<comment type="similarity">
    <text evidence="2">Belongs to the LAZY family.</text>
</comment>
<organism evidence="3 4">
    <name type="scientific">Vitis vinifera</name>
    <name type="common">Grape</name>
    <dbReference type="NCBI Taxonomy" id="29760"/>
    <lineage>
        <taxon>Eukaryota</taxon>
        <taxon>Viridiplantae</taxon>
        <taxon>Streptophyta</taxon>
        <taxon>Embryophyta</taxon>
        <taxon>Tracheophyta</taxon>
        <taxon>Spermatophyta</taxon>
        <taxon>Magnoliopsida</taxon>
        <taxon>eudicotyledons</taxon>
        <taxon>Gunneridae</taxon>
        <taxon>Pentapetalae</taxon>
        <taxon>rosids</taxon>
        <taxon>Vitales</taxon>
        <taxon>Vitaceae</taxon>
        <taxon>Viteae</taxon>
        <taxon>Vitis</taxon>
    </lineage>
</organism>
<comment type="caution">
    <text evidence="3">The sequence shown here is derived from an EMBL/GenBank/DDBJ whole genome shotgun (WGS) entry which is preliminary data.</text>
</comment>